<dbReference type="InterPro" id="IPR020471">
    <property type="entry name" value="AKR"/>
</dbReference>
<evidence type="ECO:0000313" key="4">
    <source>
        <dbReference type="EMBL" id="GGS57154.1"/>
    </source>
</evidence>
<keyword evidence="1" id="KW-0560">Oxidoreductase</keyword>
<dbReference type="GO" id="GO:0016491">
    <property type="term" value="F:oxidoreductase activity"/>
    <property type="evidence" value="ECO:0007669"/>
    <property type="project" value="UniProtKB-KW"/>
</dbReference>
<name>A0A918LJ46_9PSEU</name>
<dbReference type="InterPro" id="IPR036812">
    <property type="entry name" value="NAD(P)_OxRdtase_dom_sf"/>
</dbReference>
<dbReference type="Proteomes" id="UP000660680">
    <property type="component" value="Unassembled WGS sequence"/>
</dbReference>
<gene>
    <name evidence="4" type="ORF">GCM10010171_60120</name>
</gene>
<feature type="region of interest" description="Disordered" evidence="2">
    <location>
        <begin position="1"/>
        <end position="31"/>
    </location>
</feature>
<dbReference type="AlphaFoldDB" id="A0A918LJ46"/>
<evidence type="ECO:0000256" key="2">
    <source>
        <dbReference type="SAM" id="MobiDB-lite"/>
    </source>
</evidence>
<dbReference type="CDD" id="cd19088">
    <property type="entry name" value="AKR_AKR13B1"/>
    <property type="match status" value="1"/>
</dbReference>
<reference evidence="4" key="2">
    <citation type="submission" date="2020-09" db="EMBL/GenBank/DDBJ databases">
        <authorList>
            <person name="Sun Q."/>
            <person name="Ohkuma M."/>
        </authorList>
    </citation>
    <scope>NUCLEOTIDE SEQUENCE</scope>
    <source>
        <strain evidence="4">JCM 3276</strain>
    </source>
</reference>
<evidence type="ECO:0000259" key="3">
    <source>
        <dbReference type="Pfam" id="PF00248"/>
    </source>
</evidence>
<dbReference type="EMBL" id="BMRB01000009">
    <property type="protein sequence ID" value="GGS57154.1"/>
    <property type="molecule type" value="Genomic_DNA"/>
</dbReference>
<proteinExistence type="predicted"/>
<feature type="domain" description="NADP-dependent oxidoreductase" evidence="3">
    <location>
        <begin position="63"/>
        <end position="316"/>
    </location>
</feature>
<evidence type="ECO:0000313" key="5">
    <source>
        <dbReference type="Proteomes" id="UP000660680"/>
    </source>
</evidence>
<organism evidence="4 5">
    <name type="scientific">Actinokineospora fastidiosa</name>
    <dbReference type="NCBI Taxonomy" id="1816"/>
    <lineage>
        <taxon>Bacteria</taxon>
        <taxon>Bacillati</taxon>
        <taxon>Actinomycetota</taxon>
        <taxon>Actinomycetes</taxon>
        <taxon>Pseudonocardiales</taxon>
        <taxon>Pseudonocardiaceae</taxon>
        <taxon>Actinokineospora</taxon>
    </lineage>
</organism>
<dbReference type="InterPro" id="IPR023210">
    <property type="entry name" value="NADP_OxRdtase_dom"/>
</dbReference>
<dbReference type="Gene3D" id="3.20.20.100">
    <property type="entry name" value="NADP-dependent oxidoreductase domain"/>
    <property type="match status" value="1"/>
</dbReference>
<dbReference type="InterPro" id="IPR050791">
    <property type="entry name" value="Aldo-Keto_reductase"/>
</dbReference>
<dbReference type="PANTHER" id="PTHR43625:SF40">
    <property type="entry name" value="ALDO-KETO REDUCTASE YAKC [NADP(+)]"/>
    <property type="match status" value="1"/>
</dbReference>
<accession>A0A918LJ46</accession>
<dbReference type="SUPFAM" id="SSF51430">
    <property type="entry name" value="NAD(P)-linked oxidoreductase"/>
    <property type="match status" value="1"/>
</dbReference>
<dbReference type="GO" id="GO:0005737">
    <property type="term" value="C:cytoplasm"/>
    <property type="evidence" value="ECO:0007669"/>
    <property type="project" value="TreeGrafter"/>
</dbReference>
<comment type="caution">
    <text evidence="4">The sequence shown here is derived from an EMBL/GenBank/DDBJ whole genome shotgun (WGS) entry which is preliminary data.</text>
</comment>
<keyword evidence="5" id="KW-1185">Reference proteome</keyword>
<evidence type="ECO:0000256" key="1">
    <source>
        <dbReference type="ARBA" id="ARBA00023002"/>
    </source>
</evidence>
<dbReference type="PRINTS" id="PR00069">
    <property type="entry name" value="ALDKETRDTASE"/>
</dbReference>
<feature type="compositionally biased region" description="Polar residues" evidence="2">
    <location>
        <begin position="1"/>
        <end position="19"/>
    </location>
</feature>
<reference evidence="4" key="1">
    <citation type="journal article" date="2014" name="Int. J. Syst. Evol. Microbiol.">
        <title>Complete genome sequence of Corynebacterium casei LMG S-19264T (=DSM 44701T), isolated from a smear-ripened cheese.</title>
        <authorList>
            <consortium name="US DOE Joint Genome Institute (JGI-PGF)"/>
            <person name="Walter F."/>
            <person name="Albersmeier A."/>
            <person name="Kalinowski J."/>
            <person name="Ruckert C."/>
        </authorList>
    </citation>
    <scope>NUCLEOTIDE SEQUENCE</scope>
    <source>
        <strain evidence="4">JCM 3276</strain>
    </source>
</reference>
<dbReference type="Pfam" id="PF00248">
    <property type="entry name" value="Aldo_ket_red"/>
    <property type="match status" value="1"/>
</dbReference>
<protein>
    <submittedName>
        <fullName evidence="4">Oxidoreductase</fullName>
    </submittedName>
</protein>
<dbReference type="PANTHER" id="PTHR43625">
    <property type="entry name" value="AFLATOXIN B1 ALDEHYDE REDUCTASE"/>
    <property type="match status" value="1"/>
</dbReference>
<sequence length="321" mass="34369">MCTSGLRSARTLATTSHSGETAKRVSATSRAVKDSRSTRMSLVLAKSVEVTPRAREAGGMTSRLGFGALHLTDCGWGPPRDRDAAVALLRLAVDLGVDLIDTADSYGLGANEELIADALHPYAGVTVATKAGQSRPGPGEWVPLGRPEYLRQQAELSLRRLRVERIDLFYLHRVDPAVPLADQVGALARLREEGKIDRIGLSEVDVPTLEAAREIVEISAVQNKYSSDDRTWQPVLDHCAATGIDFVPWRPIPRADAAVAKVAAELGVAPAPVALAWLLARSPVVRPIPGTTSPAHLRENLGAEHLDLTAGQLDLITRGTT</sequence>